<keyword evidence="1" id="KW-1133">Transmembrane helix</keyword>
<keyword evidence="1" id="KW-0472">Membrane</keyword>
<name>A0A8S1R1K3_9CILI</name>
<reference evidence="2" key="1">
    <citation type="submission" date="2021-01" db="EMBL/GenBank/DDBJ databases">
        <authorList>
            <consortium name="Genoscope - CEA"/>
            <person name="William W."/>
        </authorList>
    </citation>
    <scope>NUCLEOTIDE SEQUENCE</scope>
</reference>
<evidence type="ECO:0000313" key="2">
    <source>
        <dbReference type="EMBL" id="CAD8120450.1"/>
    </source>
</evidence>
<comment type="caution">
    <text evidence="2">The sequence shown here is derived from an EMBL/GenBank/DDBJ whole genome shotgun (WGS) entry which is preliminary data.</text>
</comment>
<proteinExistence type="predicted"/>
<keyword evidence="3" id="KW-1185">Reference proteome</keyword>
<keyword evidence="1" id="KW-0812">Transmembrane</keyword>
<dbReference type="Proteomes" id="UP000692954">
    <property type="component" value="Unassembled WGS sequence"/>
</dbReference>
<gene>
    <name evidence="2" type="ORF">PSON_ATCC_30995.1.T1260088</name>
</gene>
<accession>A0A8S1R1K3</accession>
<evidence type="ECO:0008006" key="4">
    <source>
        <dbReference type="Google" id="ProtNLM"/>
    </source>
</evidence>
<organism evidence="2 3">
    <name type="scientific">Paramecium sonneborni</name>
    <dbReference type="NCBI Taxonomy" id="65129"/>
    <lineage>
        <taxon>Eukaryota</taxon>
        <taxon>Sar</taxon>
        <taxon>Alveolata</taxon>
        <taxon>Ciliophora</taxon>
        <taxon>Intramacronucleata</taxon>
        <taxon>Oligohymenophorea</taxon>
        <taxon>Peniculida</taxon>
        <taxon>Parameciidae</taxon>
        <taxon>Paramecium</taxon>
    </lineage>
</organism>
<dbReference type="OrthoDB" id="307812at2759"/>
<evidence type="ECO:0000256" key="1">
    <source>
        <dbReference type="SAM" id="Phobius"/>
    </source>
</evidence>
<dbReference type="AlphaFoldDB" id="A0A8S1R1K3"/>
<dbReference type="EMBL" id="CAJJDN010000126">
    <property type="protein sequence ID" value="CAD8120450.1"/>
    <property type="molecule type" value="Genomic_DNA"/>
</dbReference>
<sequence length="112" mass="13616">MHISENQYLFKRQDTSDQQFNTQFFSPETDYRQTQKEIISQKVQEDQEMETQQIQFFTPKKGRCKQNQIYYTPEIKRKVVNQVDIEHRKFIRIGNILFVIQVLIIILLEVMN</sequence>
<evidence type="ECO:0000313" key="3">
    <source>
        <dbReference type="Proteomes" id="UP000692954"/>
    </source>
</evidence>
<feature type="transmembrane region" description="Helical" evidence="1">
    <location>
        <begin position="90"/>
        <end position="108"/>
    </location>
</feature>
<protein>
    <recommendedName>
        <fullName evidence="4">Transmembrane protein</fullName>
    </recommendedName>
</protein>